<dbReference type="Pfam" id="PF04542">
    <property type="entry name" value="Sigma70_r2"/>
    <property type="match status" value="1"/>
</dbReference>
<name>X7EDK2_9RHOB</name>
<dbReference type="SUPFAM" id="SSF88659">
    <property type="entry name" value="Sigma3 and sigma4 domains of RNA polymerase sigma factors"/>
    <property type="match status" value="1"/>
</dbReference>
<organism evidence="7 8">
    <name type="scientific">Roseivivax halodurans JCM 10272</name>
    <dbReference type="NCBI Taxonomy" id="1449350"/>
    <lineage>
        <taxon>Bacteria</taxon>
        <taxon>Pseudomonadati</taxon>
        <taxon>Pseudomonadota</taxon>
        <taxon>Alphaproteobacteria</taxon>
        <taxon>Rhodobacterales</taxon>
        <taxon>Roseobacteraceae</taxon>
        <taxon>Roseivivax</taxon>
    </lineage>
</organism>
<dbReference type="InterPro" id="IPR007627">
    <property type="entry name" value="RNA_pol_sigma70_r2"/>
</dbReference>
<dbReference type="Gene3D" id="1.10.1740.10">
    <property type="match status" value="1"/>
</dbReference>
<feature type="domain" description="RNA polymerase sigma factor 70 region 4 type 2" evidence="6">
    <location>
        <begin position="153"/>
        <end position="204"/>
    </location>
</feature>
<dbReference type="SUPFAM" id="SSF88946">
    <property type="entry name" value="Sigma2 domain of RNA polymerase sigma factors"/>
    <property type="match status" value="1"/>
</dbReference>
<dbReference type="NCBIfam" id="TIGR02937">
    <property type="entry name" value="sigma70-ECF"/>
    <property type="match status" value="1"/>
</dbReference>
<dbReference type="InterPro" id="IPR013324">
    <property type="entry name" value="RNA_pol_sigma_r3/r4-like"/>
</dbReference>
<dbReference type="AlphaFoldDB" id="X7EDK2"/>
<dbReference type="EMBL" id="JALZ01000033">
    <property type="protein sequence ID" value="ETX13208.1"/>
    <property type="molecule type" value="Genomic_DNA"/>
</dbReference>
<dbReference type="InterPro" id="IPR014284">
    <property type="entry name" value="RNA_pol_sigma-70_dom"/>
</dbReference>
<evidence type="ECO:0000256" key="1">
    <source>
        <dbReference type="ARBA" id="ARBA00010641"/>
    </source>
</evidence>
<dbReference type="InterPro" id="IPR036388">
    <property type="entry name" value="WH-like_DNA-bd_sf"/>
</dbReference>
<evidence type="ECO:0000256" key="2">
    <source>
        <dbReference type="ARBA" id="ARBA00023015"/>
    </source>
</evidence>
<comment type="similarity">
    <text evidence="1">Belongs to the sigma-70 factor family. ECF subfamily.</text>
</comment>
<dbReference type="STRING" id="1449350.OCH239_12865"/>
<dbReference type="PANTHER" id="PTHR43133:SF25">
    <property type="entry name" value="RNA POLYMERASE SIGMA FACTOR RFAY-RELATED"/>
    <property type="match status" value="1"/>
</dbReference>
<evidence type="ECO:0000259" key="5">
    <source>
        <dbReference type="Pfam" id="PF04542"/>
    </source>
</evidence>
<dbReference type="GO" id="GO:0016987">
    <property type="term" value="F:sigma factor activity"/>
    <property type="evidence" value="ECO:0007669"/>
    <property type="project" value="UniProtKB-KW"/>
</dbReference>
<reference evidence="7 8" key="1">
    <citation type="submission" date="2014-01" db="EMBL/GenBank/DDBJ databases">
        <title>Roseivivax halodurans JCM 10272 Genome Sequencing.</title>
        <authorList>
            <person name="Lai Q."/>
            <person name="Li G."/>
            <person name="Shao Z."/>
        </authorList>
    </citation>
    <scope>NUCLEOTIDE SEQUENCE [LARGE SCALE GENOMIC DNA]</scope>
    <source>
        <strain evidence="7 8">JCM 10272</strain>
    </source>
</reference>
<keyword evidence="3" id="KW-0731">Sigma factor</keyword>
<evidence type="ECO:0000259" key="6">
    <source>
        <dbReference type="Pfam" id="PF08281"/>
    </source>
</evidence>
<protein>
    <recommendedName>
        <fullName evidence="9">RNA polymerase sigma factor</fullName>
    </recommendedName>
</protein>
<dbReference type="Pfam" id="PF08281">
    <property type="entry name" value="Sigma70_r4_2"/>
    <property type="match status" value="1"/>
</dbReference>
<dbReference type="InterPro" id="IPR039425">
    <property type="entry name" value="RNA_pol_sigma-70-like"/>
</dbReference>
<dbReference type="PANTHER" id="PTHR43133">
    <property type="entry name" value="RNA POLYMERASE ECF-TYPE SIGMA FACTO"/>
    <property type="match status" value="1"/>
</dbReference>
<dbReference type="PATRIC" id="fig|1449350.3.peg.3631"/>
<evidence type="ECO:0008006" key="9">
    <source>
        <dbReference type="Google" id="ProtNLM"/>
    </source>
</evidence>
<gene>
    <name evidence="7" type="ORF">OCH239_12865</name>
</gene>
<evidence type="ECO:0000256" key="3">
    <source>
        <dbReference type="ARBA" id="ARBA00023082"/>
    </source>
</evidence>
<evidence type="ECO:0000313" key="7">
    <source>
        <dbReference type="EMBL" id="ETX13208.1"/>
    </source>
</evidence>
<dbReference type="Gene3D" id="1.10.10.10">
    <property type="entry name" value="Winged helix-like DNA-binding domain superfamily/Winged helix DNA-binding domain"/>
    <property type="match status" value="1"/>
</dbReference>
<dbReference type="InterPro" id="IPR013325">
    <property type="entry name" value="RNA_pol_sigma_r2"/>
</dbReference>
<sequence>MLRLLWSYAGTDIDHASRLGRDMPANDLPIRDVPSYLREPGADALPSSGKRDALMAEIAALHPRVWRFCVVLTGRRDTAWDLSQSACTRAIEKLHTFRPGTELDRWLMTIARRVWLNEKRAESARGAGRQVDLDAVEIACEKPSAEANIFAGEVLAAVMALPETHRAAVLLVYVEGYSYREAADMLEVAIGTIMSRLAAARARIAGQMNEDAHRGAAVRT</sequence>
<feature type="domain" description="RNA polymerase sigma-70 region 2" evidence="5">
    <location>
        <begin position="59"/>
        <end position="123"/>
    </location>
</feature>
<evidence type="ECO:0000256" key="4">
    <source>
        <dbReference type="ARBA" id="ARBA00023163"/>
    </source>
</evidence>
<dbReference type="eggNOG" id="COG1595">
    <property type="taxonomic scope" value="Bacteria"/>
</dbReference>
<dbReference type="GO" id="GO:0003677">
    <property type="term" value="F:DNA binding"/>
    <property type="evidence" value="ECO:0007669"/>
    <property type="project" value="InterPro"/>
</dbReference>
<comment type="caution">
    <text evidence="7">The sequence shown here is derived from an EMBL/GenBank/DDBJ whole genome shotgun (WGS) entry which is preliminary data.</text>
</comment>
<proteinExistence type="inferred from homology"/>
<accession>X7EDK2</accession>
<dbReference type="GO" id="GO:0006352">
    <property type="term" value="P:DNA-templated transcription initiation"/>
    <property type="evidence" value="ECO:0007669"/>
    <property type="project" value="InterPro"/>
</dbReference>
<keyword evidence="4" id="KW-0804">Transcription</keyword>
<dbReference type="Proteomes" id="UP000022447">
    <property type="component" value="Unassembled WGS sequence"/>
</dbReference>
<evidence type="ECO:0000313" key="8">
    <source>
        <dbReference type="Proteomes" id="UP000022447"/>
    </source>
</evidence>
<keyword evidence="8" id="KW-1185">Reference proteome</keyword>
<keyword evidence="2" id="KW-0805">Transcription regulation</keyword>
<dbReference type="InterPro" id="IPR013249">
    <property type="entry name" value="RNA_pol_sigma70_r4_t2"/>
</dbReference>